<keyword evidence="1" id="KW-1133">Transmembrane helix</keyword>
<dbReference type="AlphaFoldDB" id="A0A9X4RUK4"/>
<reference evidence="2" key="1">
    <citation type="submission" date="2022-07" db="EMBL/GenBank/DDBJ databases">
        <title>Description and genome-wide analysis of Profundicola chukchiensis gen. nov., sp. nov., marine bacteria isolated from bottom sediments of the Chukchi Sea.</title>
        <authorList>
            <person name="Romanenko L."/>
            <person name="Otstavnykh N."/>
            <person name="Kurilenko V."/>
            <person name="Eremeev V."/>
            <person name="Velansky P."/>
            <person name="Mikhailov V."/>
            <person name="Isaeva M."/>
        </authorList>
    </citation>
    <scope>NUCLEOTIDE SEQUENCE</scope>
    <source>
        <strain evidence="2">KMM 9713</strain>
    </source>
</reference>
<evidence type="ECO:0000313" key="3">
    <source>
        <dbReference type="Proteomes" id="UP001152599"/>
    </source>
</evidence>
<proteinExistence type="predicted"/>
<dbReference type="RefSeq" id="WP_304420330.1">
    <property type="nucleotide sequence ID" value="NZ_JANCMU010000002.1"/>
</dbReference>
<gene>
    <name evidence="2" type="ORF">NMK71_05010</name>
</gene>
<organism evidence="2 3">
    <name type="scientific">Profundicola chukchiensis</name>
    <dbReference type="NCBI Taxonomy" id="2961959"/>
    <lineage>
        <taxon>Bacteria</taxon>
        <taxon>Pseudomonadati</taxon>
        <taxon>Bacteroidota</taxon>
        <taxon>Flavobacteriia</taxon>
        <taxon>Flavobacteriales</taxon>
        <taxon>Weeksellaceae</taxon>
        <taxon>Profundicola</taxon>
    </lineage>
</organism>
<comment type="caution">
    <text evidence="2">The sequence shown here is derived from an EMBL/GenBank/DDBJ whole genome shotgun (WGS) entry which is preliminary data.</text>
</comment>
<protein>
    <submittedName>
        <fullName evidence="2">Uncharacterized protein</fullName>
    </submittedName>
</protein>
<evidence type="ECO:0000313" key="2">
    <source>
        <dbReference type="EMBL" id="MDG4945766.1"/>
    </source>
</evidence>
<name>A0A9X4RUK4_9FLAO</name>
<accession>A0A9X4RUK4</accession>
<keyword evidence="1" id="KW-0472">Membrane</keyword>
<keyword evidence="1" id="KW-0812">Transmembrane</keyword>
<dbReference type="Proteomes" id="UP001152599">
    <property type="component" value="Unassembled WGS sequence"/>
</dbReference>
<dbReference type="EMBL" id="JANCMU010000002">
    <property type="protein sequence ID" value="MDG4945766.1"/>
    <property type="molecule type" value="Genomic_DNA"/>
</dbReference>
<feature type="transmembrane region" description="Helical" evidence="1">
    <location>
        <begin position="6"/>
        <end position="24"/>
    </location>
</feature>
<evidence type="ECO:0000256" key="1">
    <source>
        <dbReference type="SAM" id="Phobius"/>
    </source>
</evidence>
<keyword evidence="3" id="KW-1185">Reference proteome</keyword>
<sequence length="114" mass="13267">MNYHDYLVWGVILIIILLQLYFFSKNFNAISNYKQSLSQVDDLEIKTNKKERKDEDKDDDNAKDLAKEIAKTKDIAKEIATPKEPQTPLLFPRHSSEQMKFNKGIDITKTHAPK</sequence>